<feature type="transmembrane region" description="Helical" evidence="1">
    <location>
        <begin position="95"/>
        <end position="115"/>
    </location>
</feature>
<reference evidence="3" key="2">
    <citation type="journal article" date="2020" name="Antonie Van Leeuwenhoek">
        <title>Labilibaculum antarcticum sp. nov., a novel facultative anaerobic, psychrotorelant bacterium isolated from marine sediment of Antarctica.</title>
        <authorList>
            <person name="Watanabe M."/>
            <person name="Kojima H."/>
            <person name="Fukui M."/>
        </authorList>
    </citation>
    <scope>NUCLEOTIDE SEQUENCE [LARGE SCALE GENOMIC DNA]</scope>
    <source>
        <strain evidence="3">SPP2</strain>
    </source>
</reference>
<evidence type="ECO:0000256" key="1">
    <source>
        <dbReference type="SAM" id="Phobius"/>
    </source>
</evidence>
<keyword evidence="1" id="KW-1133">Transmembrane helix</keyword>
<feature type="transmembrane region" description="Helical" evidence="1">
    <location>
        <begin position="33"/>
        <end position="54"/>
    </location>
</feature>
<organism evidence="2 3">
    <name type="scientific">Labilibaculum antarcticum</name>
    <dbReference type="NCBI Taxonomy" id="1717717"/>
    <lineage>
        <taxon>Bacteria</taxon>
        <taxon>Pseudomonadati</taxon>
        <taxon>Bacteroidota</taxon>
        <taxon>Bacteroidia</taxon>
        <taxon>Marinilabiliales</taxon>
        <taxon>Marinifilaceae</taxon>
        <taxon>Labilibaculum</taxon>
    </lineage>
</organism>
<dbReference type="Proteomes" id="UP000218267">
    <property type="component" value="Chromosome"/>
</dbReference>
<accession>A0A1Y1CJJ8</accession>
<sequence length="128" mass="14271">MKEAFQINKIYSIILLLAGLIGFTARYLEVGDWQFTALIPAFFGLILFFCTTGIQKENAAIGHVAALVTSLLIVMSVVMLTKGIFGDAGWGRKQWIFLIIIAGGIWSLRSQILYFKAQRKRKANQAKS</sequence>
<proteinExistence type="predicted"/>
<dbReference type="RefSeq" id="WP_096429115.1">
    <property type="nucleotide sequence ID" value="NZ_AP018042.1"/>
</dbReference>
<keyword evidence="1" id="KW-0812">Transmembrane</keyword>
<dbReference type="EMBL" id="AP018042">
    <property type="protein sequence ID" value="BAX80253.1"/>
    <property type="molecule type" value="Genomic_DNA"/>
</dbReference>
<name>A0A1Y1CJJ8_9BACT</name>
<gene>
    <name evidence="2" type="ORF">ALGA_1894</name>
</gene>
<dbReference type="OrthoDB" id="1120347at2"/>
<dbReference type="AlphaFoldDB" id="A0A1Y1CJJ8"/>
<reference evidence="2 3" key="1">
    <citation type="journal article" date="2018" name="Mar. Genomics">
        <title>Complete genome sequence of Marinifilaceae bacterium strain SPP2, isolated from the Antarctic marine sediment.</title>
        <authorList>
            <person name="Watanabe M."/>
            <person name="Kojima H."/>
            <person name="Fukui M."/>
        </authorList>
    </citation>
    <scope>NUCLEOTIDE SEQUENCE [LARGE SCALE GENOMIC DNA]</scope>
    <source>
        <strain evidence="2 3">SPP2</strain>
    </source>
</reference>
<feature type="transmembrane region" description="Helical" evidence="1">
    <location>
        <begin position="7"/>
        <end position="27"/>
    </location>
</feature>
<evidence type="ECO:0000313" key="3">
    <source>
        <dbReference type="Proteomes" id="UP000218267"/>
    </source>
</evidence>
<keyword evidence="3" id="KW-1185">Reference proteome</keyword>
<evidence type="ECO:0000313" key="2">
    <source>
        <dbReference type="EMBL" id="BAX80253.1"/>
    </source>
</evidence>
<keyword evidence="1" id="KW-0472">Membrane</keyword>
<dbReference type="KEGG" id="mbas:ALGA_1894"/>
<feature type="transmembrane region" description="Helical" evidence="1">
    <location>
        <begin position="61"/>
        <end position="80"/>
    </location>
</feature>
<protein>
    <submittedName>
        <fullName evidence="2">Uncharacterized protein</fullName>
    </submittedName>
</protein>